<evidence type="ECO:0000259" key="5">
    <source>
        <dbReference type="Pfam" id="PF00389"/>
    </source>
</evidence>
<dbReference type="PANTHER" id="PTHR42789">
    <property type="entry name" value="D-ISOMER SPECIFIC 2-HYDROXYACID DEHYDROGENASE FAMILY PROTEIN (AFU_ORTHOLOGUE AFUA_6G10090)"/>
    <property type="match status" value="1"/>
</dbReference>
<evidence type="ECO:0000313" key="8">
    <source>
        <dbReference type="Proteomes" id="UP000199107"/>
    </source>
</evidence>
<dbReference type="InterPro" id="IPR050857">
    <property type="entry name" value="D-2-hydroxyacid_DH"/>
</dbReference>
<dbReference type="AlphaFoldDB" id="A0A1G9GBH5"/>
<accession>A0A1G9GBH5</accession>
<gene>
    <name evidence="7" type="ORF">SAMN05192555_10291</name>
</gene>
<dbReference type="PANTHER" id="PTHR42789:SF1">
    <property type="entry name" value="D-ISOMER SPECIFIC 2-HYDROXYACID DEHYDROGENASE FAMILY PROTEIN (AFU_ORTHOLOGUE AFUA_6G10090)"/>
    <property type="match status" value="1"/>
</dbReference>
<evidence type="ECO:0000259" key="6">
    <source>
        <dbReference type="Pfam" id="PF02826"/>
    </source>
</evidence>
<evidence type="ECO:0000256" key="4">
    <source>
        <dbReference type="RuleBase" id="RU003719"/>
    </source>
</evidence>
<sequence>MNGGLKLLADKTILVTGPNLAEQACTIADEAGYKIVCSPPYPDENTLLSYIERHDPVAIISRMGKITDAALKSGKSLKVISKHGAGVDNIDVNAATRRGVKVMRAPGANAVSVAEHTLALMLATIKRLIPLDASMRNGHWEKASFLGREVAGMRLGLIGGGAIAVETLKMAKGLGLKVSVYDPFVSEEYICSLGAACVKDLDALFRCSDVISLHCPHTNESHHILDSRTIGLMPRGSYVINTSRGGLIDEEALAVALDNDHIAGAGLDTFEDEPPKDITSLMRSEKVVLSPHVAGVTEEAGSRVGVLAVSGVVDYLDGKHIEDDRMVN</sequence>
<keyword evidence="2 4" id="KW-0560">Oxidoreductase</keyword>
<dbReference type="Pfam" id="PF02826">
    <property type="entry name" value="2-Hacid_dh_C"/>
    <property type="match status" value="1"/>
</dbReference>
<dbReference type="SUPFAM" id="SSF51735">
    <property type="entry name" value="NAD(P)-binding Rossmann-fold domains"/>
    <property type="match status" value="1"/>
</dbReference>
<feature type="domain" description="D-isomer specific 2-hydroxyacid dehydrogenase NAD-binding" evidence="6">
    <location>
        <begin position="118"/>
        <end position="294"/>
    </location>
</feature>
<dbReference type="PROSITE" id="PS00670">
    <property type="entry name" value="D_2_HYDROXYACID_DH_2"/>
    <property type="match status" value="1"/>
</dbReference>
<name>A0A1G9GBH5_9GAMM</name>
<evidence type="ECO:0000256" key="1">
    <source>
        <dbReference type="ARBA" id="ARBA00005854"/>
    </source>
</evidence>
<keyword evidence="8" id="KW-1185">Reference proteome</keyword>
<dbReference type="PROSITE" id="PS00671">
    <property type="entry name" value="D_2_HYDROXYACID_DH_3"/>
    <property type="match status" value="1"/>
</dbReference>
<feature type="domain" description="D-isomer specific 2-hydroxyacid dehydrogenase catalytic" evidence="5">
    <location>
        <begin position="14"/>
        <end position="320"/>
    </location>
</feature>
<dbReference type="SUPFAM" id="SSF52283">
    <property type="entry name" value="Formate/glycerate dehydrogenase catalytic domain-like"/>
    <property type="match status" value="1"/>
</dbReference>
<dbReference type="GO" id="GO:0051287">
    <property type="term" value="F:NAD binding"/>
    <property type="evidence" value="ECO:0007669"/>
    <property type="project" value="InterPro"/>
</dbReference>
<organism evidence="7 8">
    <name type="scientific">Franzmannia pantelleriensis</name>
    <dbReference type="NCBI Taxonomy" id="48727"/>
    <lineage>
        <taxon>Bacteria</taxon>
        <taxon>Pseudomonadati</taxon>
        <taxon>Pseudomonadota</taxon>
        <taxon>Gammaproteobacteria</taxon>
        <taxon>Oceanospirillales</taxon>
        <taxon>Halomonadaceae</taxon>
        <taxon>Franzmannia</taxon>
    </lineage>
</organism>
<dbReference type="Gene3D" id="3.40.50.720">
    <property type="entry name" value="NAD(P)-binding Rossmann-like Domain"/>
    <property type="match status" value="2"/>
</dbReference>
<keyword evidence="3" id="KW-0520">NAD</keyword>
<dbReference type="Pfam" id="PF00389">
    <property type="entry name" value="2-Hacid_dh"/>
    <property type="match status" value="1"/>
</dbReference>
<protein>
    <submittedName>
        <fullName evidence="7">D-3-phosphoglycerate dehydrogenase</fullName>
    </submittedName>
</protein>
<evidence type="ECO:0000256" key="2">
    <source>
        <dbReference type="ARBA" id="ARBA00023002"/>
    </source>
</evidence>
<dbReference type="InterPro" id="IPR006139">
    <property type="entry name" value="D-isomer_2_OHA_DH_cat_dom"/>
</dbReference>
<evidence type="ECO:0000256" key="3">
    <source>
        <dbReference type="ARBA" id="ARBA00023027"/>
    </source>
</evidence>
<dbReference type="InterPro" id="IPR036291">
    <property type="entry name" value="NAD(P)-bd_dom_sf"/>
</dbReference>
<proteinExistence type="inferred from homology"/>
<dbReference type="CDD" id="cd12173">
    <property type="entry name" value="PGDH_4"/>
    <property type="match status" value="1"/>
</dbReference>
<dbReference type="STRING" id="48727.SAMN05192555_10291"/>
<reference evidence="8" key="1">
    <citation type="submission" date="2016-10" db="EMBL/GenBank/DDBJ databases">
        <authorList>
            <person name="Varghese N."/>
            <person name="Submissions S."/>
        </authorList>
    </citation>
    <scope>NUCLEOTIDE SEQUENCE [LARGE SCALE GENOMIC DNA]</scope>
    <source>
        <strain evidence="8">AAP</strain>
    </source>
</reference>
<dbReference type="EMBL" id="FNGH01000002">
    <property type="protein sequence ID" value="SDK98016.1"/>
    <property type="molecule type" value="Genomic_DNA"/>
</dbReference>
<dbReference type="InterPro" id="IPR006140">
    <property type="entry name" value="D-isomer_DH_NAD-bd"/>
</dbReference>
<dbReference type="OrthoDB" id="9805416at2"/>
<dbReference type="GO" id="GO:0016616">
    <property type="term" value="F:oxidoreductase activity, acting on the CH-OH group of donors, NAD or NADP as acceptor"/>
    <property type="evidence" value="ECO:0007669"/>
    <property type="project" value="InterPro"/>
</dbReference>
<comment type="similarity">
    <text evidence="1 4">Belongs to the D-isomer specific 2-hydroxyacid dehydrogenase family.</text>
</comment>
<evidence type="ECO:0000313" key="7">
    <source>
        <dbReference type="EMBL" id="SDK98016.1"/>
    </source>
</evidence>
<dbReference type="InterPro" id="IPR029753">
    <property type="entry name" value="D-isomer_DH_CS"/>
</dbReference>
<dbReference type="Proteomes" id="UP000199107">
    <property type="component" value="Unassembled WGS sequence"/>
</dbReference>
<dbReference type="RefSeq" id="WP_089656959.1">
    <property type="nucleotide sequence ID" value="NZ_FNGH01000002.1"/>
</dbReference>